<dbReference type="EMBL" id="CP013067">
    <property type="protein sequence ID" value="ALP39834.1"/>
    <property type="molecule type" value="Genomic_DNA"/>
</dbReference>
<accession>A0A0S2SDS3</accession>
<evidence type="ECO:0000256" key="6">
    <source>
        <dbReference type="PIRSR" id="PIRSR003085-1"/>
    </source>
</evidence>
<dbReference type="PANTHER" id="PTHR43667:SF2">
    <property type="entry name" value="FATTY ACID C-METHYL TRANSFERASE"/>
    <property type="match status" value="1"/>
</dbReference>
<keyword evidence="5" id="KW-0443">Lipid metabolism</keyword>
<evidence type="ECO:0000256" key="3">
    <source>
        <dbReference type="ARBA" id="ARBA00022679"/>
    </source>
</evidence>
<reference evidence="8" key="1">
    <citation type="submission" date="2015-10" db="EMBL/GenBank/DDBJ databases">
        <title>Complete Genome Sequence of Aeromonas schubertii strain WL1483.</title>
        <authorList>
            <person name="Liu L."/>
        </authorList>
    </citation>
    <scope>NUCLEOTIDE SEQUENCE [LARGE SCALE GENOMIC DNA]</scope>
    <source>
        <strain evidence="8">WL1483</strain>
    </source>
</reference>
<keyword evidence="2" id="KW-0489">Methyltransferase</keyword>
<comment type="similarity">
    <text evidence="1">Belongs to the CFA/CMAS family.</text>
</comment>
<dbReference type="Proteomes" id="UP000058114">
    <property type="component" value="Chromosome"/>
</dbReference>
<evidence type="ECO:0000256" key="4">
    <source>
        <dbReference type="ARBA" id="ARBA00022691"/>
    </source>
</evidence>
<dbReference type="PIRSF" id="PIRSF003085">
    <property type="entry name" value="CMAS"/>
    <property type="match status" value="1"/>
</dbReference>
<evidence type="ECO:0000313" key="8">
    <source>
        <dbReference type="Proteomes" id="UP000058114"/>
    </source>
</evidence>
<evidence type="ECO:0000256" key="2">
    <source>
        <dbReference type="ARBA" id="ARBA00022603"/>
    </source>
</evidence>
<dbReference type="Gene3D" id="3.40.50.150">
    <property type="entry name" value="Vaccinia Virus protein VP39"/>
    <property type="match status" value="1"/>
</dbReference>
<dbReference type="RefSeq" id="WP_060584682.1">
    <property type="nucleotide sequence ID" value="NZ_CP013067.1"/>
</dbReference>
<dbReference type="GO" id="GO:0032259">
    <property type="term" value="P:methylation"/>
    <property type="evidence" value="ECO:0007669"/>
    <property type="project" value="UniProtKB-KW"/>
</dbReference>
<keyword evidence="3" id="KW-0808">Transferase</keyword>
<dbReference type="KEGG" id="asr:WL1483_415"/>
<reference evidence="7 8" key="2">
    <citation type="journal article" date="2016" name="Genome Announc.">
        <title>Complete Genome Sequence of the Highly Virulent Aeromonas schubertii Strain WL1483, Isolated from Diseased Snakehead Fish (Channa argus) in China.</title>
        <authorList>
            <person name="Liu L."/>
            <person name="Li N."/>
            <person name="Zhang D."/>
            <person name="Fu X."/>
            <person name="Shi C."/>
            <person name="Lin Q."/>
            <person name="Hao G."/>
        </authorList>
    </citation>
    <scope>NUCLEOTIDE SEQUENCE [LARGE SCALE GENOMIC DNA]</scope>
    <source>
        <strain evidence="7 8">WL1483</strain>
    </source>
</reference>
<evidence type="ECO:0000313" key="7">
    <source>
        <dbReference type="EMBL" id="ALP39834.1"/>
    </source>
</evidence>
<dbReference type="GO" id="GO:0008168">
    <property type="term" value="F:methyltransferase activity"/>
    <property type="evidence" value="ECO:0007669"/>
    <property type="project" value="UniProtKB-KW"/>
</dbReference>
<evidence type="ECO:0000256" key="1">
    <source>
        <dbReference type="ARBA" id="ARBA00010815"/>
    </source>
</evidence>
<gene>
    <name evidence="7" type="ORF">WL1483_415</name>
</gene>
<protein>
    <submittedName>
        <fullName evidence="7">Cyclopropane-fatty-acyl-phospholipid synthase</fullName>
    </submittedName>
</protein>
<dbReference type="InterPro" id="IPR050723">
    <property type="entry name" value="CFA/CMAS"/>
</dbReference>
<organism evidence="7 8">
    <name type="scientific">Aeromonas schubertii</name>
    <dbReference type="NCBI Taxonomy" id="652"/>
    <lineage>
        <taxon>Bacteria</taxon>
        <taxon>Pseudomonadati</taxon>
        <taxon>Pseudomonadota</taxon>
        <taxon>Gammaproteobacteria</taxon>
        <taxon>Aeromonadales</taxon>
        <taxon>Aeromonadaceae</taxon>
        <taxon>Aeromonas</taxon>
    </lineage>
</organism>
<evidence type="ECO:0000256" key="5">
    <source>
        <dbReference type="ARBA" id="ARBA00023098"/>
    </source>
</evidence>
<keyword evidence="4" id="KW-0949">S-adenosyl-L-methionine</keyword>
<dbReference type="SUPFAM" id="SSF53335">
    <property type="entry name" value="S-adenosyl-L-methionine-dependent methyltransferases"/>
    <property type="match status" value="1"/>
</dbReference>
<dbReference type="PANTHER" id="PTHR43667">
    <property type="entry name" value="CYCLOPROPANE-FATTY-ACYL-PHOSPHOLIPID SYNTHASE"/>
    <property type="match status" value="1"/>
</dbReference>
<feature type="active site" evidence="6">
    <location>
        <position position="384"/>
    </location>
</feature>
<dbReference type="InterPro" id="IPR029063">
    <property type="entry name" value="SAM-dependent_MTases_sf"/>
</dbReference>
<dbReference type="Pfam" id="PF02353">
    <property type="entry name" value="CMAS"/>
    <property type="match status" value="1"/>
</dbReference>
<dbReference type="InterPro" id="IPR003333">
    <property type="entry name" value="CMAS"/>
</dbReference>
<dbReference type="CDD" id="cd02440">
    <property type="entry name" value="AdoMet_MTases"/>
    <property type="match status" value="1"/>
</dbReference>
<dbReference type="PATRIC" id="fig|652.5.peg.1142"/>
<proteinExistence type="inferred from homology"/>
<name>A0A0S2SDS3_9GAMM</name>
<sequence length="411" mass="47098">MELIAQSRPIGRLDRLARTTLLGLLSRLEGEIRLIDESDGRVARLGRGGFGAELRVRDARFWRRLLLGGSIAAGETWVEGYWDSPDPVALVRLLARNMAVLDGIERRLGWLTFPLNRVRHLLNRNTLTGSRTNIAAHYDLGNDLYRGFLDEMMQYSSAIYPNEQATLAQAQRHKLDLICQRLDLGPGDHLLEIGTGWGGLAIHAARYYGCRVTTTTLSKAQYEYARDWIAREGLEERITLMLQDYRTLEGRFDKLVSIEMIEAVGHAFLPGYFRQLSRLLAPGGRLLIQAITIADQRFEQYRKGVDFIQRYIFPGGFLPSVSHMTELLTRHTDMTLVRLHDHGIHYAETLREWCQRFLSLAPEIKRLGYGEDFIRLWHFYFAYCEGGFRERTISLVHFEAAKPGAGSWRCP</sequence>
<dbReference type="GO" id="GO:0008610">
    <property type="term" value="P:lipid biosynthetic process"/>
    <property type="evidence" value="ECO:0007669"/>
    <property type="project" value="InterPro"/>
</dbReference>
<dbReference type="AlphaFoldDB" id="A0A0S2SDS3"/>